<dbReference type="InterPro" id="IPR008513">
    <property type="entry name" value="tRNA(Met)_cyd_acetate_ligase"/>
</dbReference>
<keyword evidence="3" id="KW-1185">Reference proteome</keyword>
<evidence type="ECO:0000313" key="3">
    <source>
        <dbReference type="Proteomes" id="UP000256864"/>
    </source>
</evidence>
<keyword evidence="2" id="KW-0808">Transferase</keyword>
<dbReference type="AlphaFoldDB" id="A0A371NCL8"/>
<dbReference type="Pfam" id="PF16581">
    <property type="entry name" value="HIGH_NTase1_ass"/>
    <property type="match status" value="1"/>
</dbReference>
<accession>A0A371NCL8</accession>
<sequence length="365" mass="41294">MPSESFLKKIMGRDIQIMENDAEALPEYGDHAAEPEIIADFTEYSPFHIGHRHCMMEAKRRVPCGIFVAVIPGPLERNGRGLPYIMTREARAAIAIRAGADIAVEGPPMGVMGSGQYSLCLAGMFRALDADWIPRGYRPIPGFDEVLRRINMGHRVVPRPHRIVDLETGETLLEGPLEEDNYVITSLARALGKLGFDFRGKFIFVERIGGVSGTEIRRAVSDGDLHRVAGMLPPETLDVLREEIDAGRAPLHEMRLEDEIIRNASEPGMDELMDLNLFDEVTAAALIRGRPYTTIREVEEAIPPSFSRHHRQRILSVLEAKVHKGLVHKYIENYPSVIRILGFKDKQILREFKDRIPHRRLEIWQ</sequence>
<dbReference type="PANTHER" id="PTHR37825">
    <property type="entry name" value="TRNA(MET) CYTIDINE ACETATE LIGASE"/>
    <property type="match status" value="1"/>
</dbReference>
<dbReference type="RefSeq" id="WP_115891969.1">
    <property type="nucleotide sequence ID" value="NZ_QREL01000001.1"/>
</dbReference>
<protein>
    <submittedName>
        <fullName evidence="2">Putative nucleotidyltransferase</fullName>
    </submittedName>
</protein>
<dbReference type="Pfam" id="PF05636">
    <property type="entry name" value="HIGH_NTase1"/>
    <property type="match status" value="1"/>
</dbReference>
<gene>
    <name evidence="2" type="ORF">C7452_0254</name>
</gene>
<dbReference type="SUPFAM" id="SSF52374">
    <property type="entry name" value="Nucleotidylyl transferase"/>
    <property type="match status" value="1"/>
</dbReference>
<name>A0A371NCL8_9EURY</name>
<dbReference type="Gene3D" id="1.20.58.620">
    <property type="match status" value="1"/>
</dbReference>
<dbReference type="InterPro" id="IPR032266">
    <property type="entry name" value="HIGH_NTase1_ass"/>
</dbReference>
<dbReference type="Proteomes" id="UP000256864">
    <property type="component" value="Unassembled WGS sequence"/>
</dbReference>
<dbReference type="InterPro" id="IPR014729">
    <property type="entry name" value="Rossmann-like_a/b/a_fold"/>
</dbReference>
<dbReference type="GO" id="GO:0016740">
    <property type="term" value="F:transferase activity"/>
    <property type="evidence" value="ECO:0007669"/>
    <property type="project" value="UniProtKB-KW"/>
</dbReference>
<dbReference type="EMBL" id="QREL01000001">
    <property type="protein sequence ID" value="REE28253.1"/>
    <property type="molecule type" value="Genomic_DNA"/>
</dbReference>
<dbReference type="Gene3D" id="3.40.50.620">
    <property type="entry name" value="HUPs"/>
    <property type="match status" value="1"/>
</dbReference>
<evidence type="ECO:0000259" key="1">
    <source>
        <dbReference type="Pfam" id="PF16581"/>
    </source>
</evidence>
<proteinExistence type="predicted"/>
<comment type="caution">
    <text evidence="2">The sequence shown here is derived from an EMBL/GenBank/DDBJ whole genome shotgun (WGS) entry which is preliminary data.</text>
</comment>
<feature type="domain" description="Putative cytidyltransferase-related C-terminal region" evidence="1">
    <location>
        <begin position="138"/>
        <end position="342"/>
    </location>
</feature>
<reference evidence="2 3" key="1">
    <citation type="submission" date="2018-07" db="EMBL/GenBank/DDBJ databases">
        <title>Genomic Encyclopedia of Type Strains, Phase IV (KMG-IV): sequencing the most valuable type-strain genomes for metagenomic binning, comparative biology and taxonomic classification.</title>
        <authorList>
            <person name="Goeker M."/>
        </authorList>
    </citation>
    <scope>NUCLEOTIDE SEQUENCE [LARGE SCALE GENOMIC DNA]</scope>
    <source>
        <strain evidence="2 3">DSM 7466</strain>
    </source>
</reference>
<dbReference type="PANTHER" id="PTHR37825:SF1">
    <property type="entry name" value="TRNA(MET) CYTIDINE ACETATE LIGASE"/>
    <property type="match status" value="1"/>
</dbReference>
<organism evidence="2 3">
    <name type="scientific">Methanothermobacter defluvii</name>
    <dbReference type="NCBI Taxonomy" id="49339"/>
    <lineage>
        <taxon>Archaea</taxon>
        <taxon>Methanobacteriati</taxon>
        <taxon>Methanobacteriota</taxon>
        <taxon>Methanomada group</taxon>
        <taxon>Methanobacteria</taxon>
        <taxon>Methanobacteriales</taxon>
        <taxon>Methanobacteriaceae</taxon>
        <taxon>Methanothermobacter</taxon>
    </lineage>
</organism>
<evidence type="ECO:0000313" key="2">
    <source>
        <dbReference type="EMBL" id="REE28253.1"/>
    </source>
</evidence>